<protein>
    <submittedName>
        <fullName evidence="1">Uncharacterized protein</fullName>
    </submittedName>
</protein>
<dbReference type="EMBL" id="BLZR01000001">
    <property type="protein sequence ID" value="GFP75059.1"/>
    <property type="molecule type" value="Genomic_DNA"/>
</dbReference>
<comment type="caution">
    <text evidence="1">The sequence shown here is derived from an EMBL/GenBank/DDBJ whole genome shotgun (WGS) entry which is preliminary data.</text>
</comment>
<evidence type="ECO:0000313" key="2">
    <source>
        <dbReference type="Proteomes" id="UP000580568"/>
    </source>
</evidence>
<sequence length="191" mass="22464">MIKADSKVININKKFNDICKISFRESDIILDCRAKSSNIFIKVLSEKEIGVFGDYYVYIFYVQNLDINKKIYKIKKIERTFSEVIEGKFNGTIDSESLSCTLYFQCEALKNMREENGSIYEITISGKLDISYSLSKENEVYKKRTNESVFSTLKSTKSEVWHRKLDKKFSVLEIMEMDEKTLKERFNRNNI</sequence>
<gene>
    <name evidence="1" type="ORF">bsdtw1_01125</name>
</gene>
<dbReference type="Proteomes" id="UP000580568">
    <property type="component" value="Unassembled WGS sequence"/>
</dbReference>
<dbReference type="AlphaFoldDB" id="A0A6V8SCU5"/>
<organism evidence="1 2">
    <name type="scientific">Clostridium fungisolvens</name>
    <dbReference type="NCBI Taxonomy" id="1604897"/>
    <lineage>
        <taxon>Bacteria</taxon>
        <taxon>Bacillati</taxon>
        <taxon>Bacillota</taxon>
        <taxon>Clostridia</taxon>
        <taxon>Eubacteriales</taxon>
        <taxon>Clostridiaceae</taxon>
        <taxon>Clostridium</taxon>
    </lineage>
</organism>
<proteinExistence type="predicted"/>
<name>A0A6V8SCU5_9CLOT</name>
<accession>A0A6V8SCU5</accession>
<reference evidence="1 2" key="1">
    <citation type="submission" date="2020-07" db="EMBL/GenBank/DDBJ databases">
        <title>A new beta-1,3-glucan-decomposing anaerobic bacterium isolated from anoxic soil subjected to biological soil disinfestation.</title>
        <authorList>
            <person name="Ueki A."/>
            <person name="Tonouchi A."/>
        </authorList>
    </citation>
    <scope>NUCLEOTIDE SEQUENCE [LARGE SCALE GENOMIC DNA]</scope>
    <source>
        <strain evidence="1 2">TW1</strain>
    </source>
</reference>
<keyword evidence="2" id="KW-1185">Reference proteome</keyword>
<evidence type="ECO:0000313" key="1">
    <source>
        <dbReference type="EMBL" id="GFP75059.1"/>
    </source>
</evidence>
<dbReference type="RefSeq" id="WP_183276591.1">
    <property type="nucleotide sequence ID" value="NZ_BLZR01000001.1"/>
</dbReference>